<organism evidence="8 9">
    <name type="scientific">Amnibacterium flavum</name>
    <dbReference type="NCBI Taxonomy" id="2173173"/>
    <lineage>
        <taxon>Bacteria</taxon>
        <taxon>Bacillati</taxon>
        <taxon>Actinomycetota</taxon>
        <taxon>Actinomycetes</taxon>
        <taxon>Micrococcales</taxon>
        <taxon>Microbacteriaceae</taxon>
        <taxon>Amnibacterium</taxon>
    </lineage>
</organism>
<keyword evidence="3 6" id="KW-0326">Glycosidase</keyword>
<dbReference type="Pfam" id="PF04616">
    <property type="entry name" value="Glyco_hydro_43"/>
    <property type="match status" value="1"/>
</dbReference>
<evidence type="ECO:0008006" key="10">
    <source>
        <dbReference type="Google" id="ProtNLM"/>
    </source>
</evidence>
<evidence type="ECO:0000256" key="1">
    <source>
        <dbReference type="ARBA" id="ARBA00009865"/>
    </source>
</evidence>
<protein>
    <recommendedName>
        <fullName evidence="10">Glycoside hydrolase</fullName>
    </recommendedName>
</protein>
<evidence type="ECO:0000256" key="4">
    <source>
        <dbReference type="PIRSR" id="PIRSR606710-1"/>
    </source>
</evidence>
<evidence type="ECO:0000256" key="6">
    <source>
        <dbReference type="RuleBase" id="RU361187"/>
    </source>
</evidence>
<dbReference type="GO" id="GO:0005975">
    <property type="term" value="P:carbohydrate metabolic process"/>
    <property type="evidence" value="ECO:0007669"/>
    <property type="project" value="InterPro"/>
</dbReference>
<evidence type="ECO:0000256" key="2">
    <source>
        <dbReference type="ARBA" id="ARBA00022801"/>
    </source>
</evidence>
<feature type="compositionally biased region" description="Basic residues" evidence="7">
    <location>
        <begin position="28"/>
        <end position="41"/>
    </location>
</feature>
<dbReference type="InterPro" id="IPR023296">
    <property type="entry name" value="Glyco_hydro_beta-prop_sf"/>
</dbReference>
<evidence type="ECO:0000313" key="9">
    <source>
        <dbReference type="Proteomes" id="UP000244893"/>
    </source>
</evidence>
<dbReference type="CDD" id="cd08999">
    <property type="entry name" value="GH43_ABN-like"/>
    <property type="match status" value="1"/>
</dbReference>
<evidence type="ECO:0000256" key="7">
    <source>
        <dbReference type="SAM" id="MobiDB-lite"/>
    </source>
</evidence>
<dbReference type="AlphaFoldDB" id="A0A2V1HP67"/>
<reference evidence="8 9" key="1">
    <citation type="submission" date="2018-05" db="EMBL/GenBank/DDBJ databases">
        <title>Amnibacterium sp. M8JJ-5, whole genome shotgun sequence.</title>
        <authorList>
            <person name="Tuo L."/>
        </authorList>
    </citation>
    <scope>NUCLEOTIDE SEQUENCE [LARGE SCALE GENOMIC DNA]</scope>
    <source>
        <strain evidence="8 9">M8JJ-5</strain>
    </source>
</reference>
<dbReference type="InterPro" id="IPR006710">
    <property type="entry name" value="Glyco_hydro_43"/>
</dbReference>
<name>A0A2V1HP67_9MICO</name>
<comment type="similarity">
    <text evidence="1 6">Belongs to the glycosyl hydrolase 43 family.</text>
</comment>
<feature type="active site" description="Proton donor" evidence="4">
    <location>
        <position position="382"/>
    </location>
</feature>
<keyword evidence="9" id="KW-1185">Reference proteome</keyword>
<comment type="caution">
    <text evidence="8">The sequence shown here is derived from an EMBL/GenBank/DDBJ whole genome shotgun (WGS) entry which is preliminary data.</text>
</comment>
<feature type="region of interest" description="Disordered" evidence="7">
    <location>
        <begin position="18"/>
        <end position="54"/>
    </location>
</feature>
<evidence type="ECO:0000256" key="5">
    <source>
        <dbReference type="PIRSR" id="PIRSR606710-2"/>
    </source>
</evidence>
<feature type="region of interest" description="Disordered" evidence="7">
    <location>
        <begin position="109"/>
        <end position="149"/>
    </location>
</feature>
<dbReference type="OrthoDB" id="9801455at2"/>
<dbReference type="InterPro" id="IPR051795">
    <property type="entry name" value="Glycosyl_Hydrlase_43"/>
</dbReference>
<sequence length="487" mass="52611">MGAHRFGSRHRARLRVVGRRSAREVPRPRRGRHPAVGHRAGRPADGDRIGGQARDPVRVRRHPIRRHRSRRHLGVLDRHDSDGVRPLPPGGLRRRHRGLRARRVLLHPAHRHRAGDQRALRPRTDAEDPRGAHPRDGARAPVAGLRGPGVAERRGRRALALSGAAALALCLLSACTGTTTDGSAVDIDLPEPFLIDADFPDPDLLEVDGGYVAYATQSEDSNVQVAVSDDLESWALLETDAFPDLPEWVIPGDTWAPEVSAWGDGYLLFHTSTDLYTGRQCIGLAASASPVGPFVESNDRALVCPEDGAIDASLFIDPSGSPYLLWKVDGNCCGGNGSIWISPVDPGALDSAVAGVAAASILVGEPIRLLDTDELWEGDVVEAPTLISRPDGRYVLFYSGGAYDGLEYAIGWASSDSATGPFVKSREPLLTTESSDFAFIGPGGQDVIGDTMVFHSWDPDHAYRGMHTAPLEWTDDVPSVVLPRRPD</sequence>
<dbReference type="PANTHER" id="PTHR42812:SF5">
    <property type="entry name" value="ENDO-ARABINASE"/>
    <property type="match status" value="1"/>
</dbReference>
<dbReference type="GO" id="GO:0004553">
    <property type="term" value="F:hydrolase activity, hydrolyzing O-glycosyl compounds"/>
    <property type="evidence" value="ECO:0007669"/>
    <property type="project" value="InterPro"/>
</dbReference>
<keyword evidence="2 6" id="KW-0378">Hydrolase</keyword>
<feature type="compositionally biased region" description="Basic and acidic residues" evidence="7">
    <location>
        <begin position="114"/>
        <end position="138"/>
    </location>
</feature>
<feature type="active site" description="Proton acceptor" evidence="4">
    <location>
        <position position="201"/>
    </location>
</feature>
<dbReference type="Proteomes" id="UP000244893">
    <property type="component" value="Unassembled WGS sequence"/>
</dbReference>
<accession>A0A2V1HP67</accession>
<dbReference type="PANTHER" id="PTHR42812">
    <property type="entry name" value="BETA-XYLOSIDASE"/>
    <property type="match status" value="1"/>
</dbReference>
<evidence type="ECO:0000256" key="3">
    <source>
        <dbReference type="ARBA" id="ARBA00023295"/>
    </source>
</evidence>
<dbReference type="Gene3D" id="2.115.10.20">
    <property type="entry name" value="Glycosyl hydrolase domain, family 43"/>
    <property type="match status" value="1"/>
</dbReference>
<evidence type="ECO:0000313" key="8">
    <source>
        <dbReference type="EMBL" id="PVZ94433.1"/>
    </source>
</evidence>
<gene>
    <name evidence="8" type="ORF">DDQ50_12030</name>
</gene>
<feature type="site" description="Important for catalytic activity, responsible for pKa modulation of the active site Glu and correct orientation of both the proton donor and substrate" evidence="5">
    <location>
        <position position="311"/>
    </location>
</feature>
<proteinExistence type="inferred from homology"/>
<dbReference type="EMBL" id="QEOP01000002">
    <property type="protein sequence ID" value="PVZ94433.1"/>
    <property type="molecule type" value="Genomic_DNA"/>
</dbReference>
<dbReference type="SUPFAM" id="SSF75005">
    <property type="entry name" value="Arabinanase/levansucrase/invertase"/>
    <property type="match status" value="1"/>
</dbReference>